<dbReference type="InterPro" id="IPR036388">
    <property type="entry name" value="WH-like_DNA-bd_sf"/>
</dbReference>
<evidence type="ECO:0000313" key="3">
    <source>
        <dbReference type="Proteomes" id="UP000240569"/>
    </source>
</evidence>
<dbReference type="Pfam" id="PF22662">
    <property type="entry name" value="Csa3_N"/>
    <property type="match status" value="1"/>
</dbReference>
<dbReference type="NCBIfam" id="TIGR01884">
    <property type="entry name" value="cas_HTH"/>
    <property type="match status" value="1"/>
</dbReference>
<dbReference type="Gene3D" id="3.40.50.11700">
    <property type="match status" value="1"/>
</dbReference>
<dbReference type="InterPro" id="IPR054588">
    <property type="entry name" value="Csa3_N"/>
</dbReference>
<dbReference type="InterPro" id="IPR010163">
    <property type="entry name" value="Csa3"/>
</dbReference>
<sequence>MLYLITLGFDEKFAIRSMVSKGLKPDDEVVILMPEGSVGYSQSKAERAFNNLKQFVETVQPKLKIIRVEVEVRDLTSSVAKIQSVIRSSSQREIYANLSGGMRILIIEVLLALVLLGIEAEIEIELEDMEATVKLYSSYFFKEELDWTDRIILSTLLNSEKSVHEIVSEIERDLAESDSQPPSRVTVWRRILELEKKRLVDHRNIGKMKYYKLTNKGEFLVKLTRKG</sequence>
<name>A0A2R6AEE0_9ARCH</name>
<dbReference type="Proteomes" id="UP000240569">
    <property type="component" value="Unassembled WGS sequence"/>
</dbReference>
<gene>
    <name evidence="2" type="ORF">B9Q02_09010</name>
</gene>
<accession>A0A2R6AEE0</accession>
<dbReference type="Gene3D" id="1.10.10.10">
    <property type="entry name" value="Winged helix-like DNA-binding domain superfamily/Winged helix DNA-binding domain"/>
    <property type="match status" value="1"/>
</dbReference>
<dbReference type="AlphaFoldDB" id="A0A2R6AEE0"/>
<organism evidence="2 3">
    <name type="scientific">Candidatus Marsarchaeota G1 archaeon BE_D</name>
    <dbReference type="NCBI Taxonomy" id="1978156"/>
    <lineage>
        <taxon>Archaea</taxon>
        <taxon>Candidatus Marsarchaeota</taxon>
        <taxon>Candidatus Marsarchaeota group 1</taxon>
    </lineage>
</organism>
<dbReference type="SUPFAM" id="SSF46785">
    <property type="entry name" value="Winged helix' DNA-binding domain"/>
    <property type="match status" value="1"/>
</dbReference>
<comment type="caution">
    <text evidence="2">The sequence shown here is derived from an EMBL/GenBank/DDBJ whole genome shotgun (WGS) entry which is preliminary data.</text>
</comment>
<dbReference type="InterPro" id="IPR036390">
    <property type="entry name" value="WH_DNA-bd_sf"/>
</dbReference>
<evidence type="ECO:0000313" key="2">
    <source>
        <dbReference type="EMBL" id="PSN84741.1"/>
    </source>
</evidence>
<evidence type="ECO:0000259" key="1">
    <source>
        <dbReference type="Pfam" id="PF22662"/>
    </source>
</evidence>
<dbReference type="EMBL" id="NEXD01000068">
    <property type="protein sequence ID" value="PSN84741.1"/>
    <property type="molecule type" value="Genomic_DNA"/>
</dbReference>
<protein>
    <recommendedName>
        <fullName evidence="1">Csa3 N-terminal domain-containing protein</fullName>
    </recommendedName>
</protein>
<proteinExistence type="predicted"/>
<feature type="domain" description="Csa3 N-terminal" evidence="1">
    <location>
        <begin position="2"/>
        <end position="125"/>
    </location>
</feature>
<reference evidence="2 3" key="1">
    <citation type="submission" date="2017-04" db="EMBL/GenBank/DDBJ databases">
        <title>Novel microbial lineages endemic to geothermal iron-oxide mats fill important gaps in the evolutionary history of Archaea.</title>
        <authorList>
            <person name="Jay Z.J."/>
            <person name="Beam J.P."/>
            <person name="Dlakic M."/>
            <person name="Rusch D.B."/>
            <person name="Kozubal M.A."/>
            <person name="Inskeep W.P."/>
        </authorList>
    </citation>
    <scope>NUCLEOTIDE SEQUENCE [LARGE SCALE GENOMIC DNA]</scope>
    <source>
        <strain evidence="2">BE_D</strain>
    </source>
</reference>